<proteinExistence type="predicted"/>
<name>A0A1I7FAJ2_9GAMM</name>
<dbReference type="AlphaFoldDB" id="A0A1I7FAJ2"/>
<dbReference type="STRING" id="463301.SAMN04487955_101349"/>
<dbReference type="Proteomes" id="UP000198693">
    <property type="component" value="Unassembled WGS sequence"/>
</dbReference>
<keyword evidence="1" id="KW-1133">Transmembrane helix</keyword>
<sequence>MPATTATLSARQAVAGCLIFAGLLLQISGFTKLDVSSIPVSYAFWLAVLLLWRDLPTRTRRQSGVLAGIGLALLMAAHVYYEADIAWPSILDGNTFVVAMLVGVSFVGLIGARRGSSRPLGRPITGARGIASTWLGVHLLGTILNLSTVFMIGDRLARQGPLSMPQYLALNRGLSSAALWSPFFASMGVVMTLAPDMHYPQVLAMGLPLAMVAGALTVLELSRRYALDEVAGFSLSPRSLLMPVSMAALVMLFHYGLTPKLSIVSIITFLLPAVALASNLPQGVSWTLKRFHQHTITRLPAMRGELTLFLCAGLLTKGLSTFVDAATDSSWRLFAQFEAFEAVLSFLAIVASALVGLHPIIGVSVLASMLDLEADRQTLFAFVGLAAWAVGTSVGPLSGINLSLQGRYGISGKQMMCANLGYAFAMTALVITTILLLKPLGMLA</sequence>
<feature type="transmembrane region" description="Helical" evidence="1">
    <location>
        <begin position="93"/>
        <end position="112"/>
    </location>
</feature>
<evidence type="ECO:0000313" key="3">
    <source>
        <dbReference type="Proteomes" id="UP000198693"/>
    </source>
</evidence>
<accession>A0A1I7FAJ2</accession>
<feature type="transmembrane region" description="Helical" evidence="1">
    <location>
        <begin position="12"/>
        <end position="29"/>
    </location>
</feature>
<feature type="transmembrane region" description="Helical" evidence="1">
    <location>
        <begin position="35"/>
        <end position="52"/>
    </location>
</feature>
<dbReference type="EMBL" id="FPBP01000001">
    <property type="protein sequence ID" value="SFU33220.1"/>
    <property type="molecule type" value="Genomic_DNA"/>
</dbReference>
<feature type="transmembrane region" description="Helical" evidence="1">
    <location>
        <begin position="420"/>
        <end position="437"/>
    </location>
</feature>
<keyword evidence="1" id="KW-0472">Membrane</keyword>
<dbReference type="RefSeq" id="WP_089792284.1">
    <property type="nucleotide sequence ID" value="NZ_FPBP01000001.1"/>
</dbReference>
<reference evidence="3" key="1">
    <citation type="submission" date="2016-10" db="EMBL/GenBank/DDBJ databases">
        <authorList>
            <person name="Varghese N."/>
            <person name="Submissions S."/>
        </authorList>
    </citation>
    <scope>NUCLEOTIDE SEQUENCE [LARGE SCALE GENOMIC DNA]</scope>
    <source>
        <strain evidence="3">CGMCC 1.6981</strain>
    </source>
</reference>
<evidence type="ECO:0000256" key="1">
    <source>
        <dbReference type="SAM" id="Phobius"/>
    </source>
</evidence>
<feature type="transmembrane region" description="Helical" evidence="1">
    <location>
        <begin position="379"/>
        <end position="400"/>
    </location>
</feature>
<feature type="transmembrane region" description="Helical" evidence="1">
    <location>
        <begin position="263"/>
        <end position="285"/>
    </location>
</feature>
<keyword evidence="3" id="KW-1185">Reference proteome</keyword>
<feature type="transmembrane region" description="Helical" evidence="1">
    <location>
        <begin position="306"/>
        <end position="323"/>
    </location>
</feature>
<dbReference type="OrthoDB" id="8523687at2"/>
<feature type="transmembrane region" description="Helical" evidence="1">
    <location>
        <begin position="240"/>
        <end position="257"/>
    </location>
</feature>
<keyword evidence="1" id="KW-0812">Transmembrane</keyword>
<feature type="transmembrane region" description="Helical" evidence="1">
    <location>
        <begin position="133"/>
        <end position="153"/>
    </location>
</feature>
<feature type="transmembrane region" description="Helical" evidence="1">
    <location>
        <begin position="64"/>
        <end position="81"/>
    </location>
</feature>
<gene>
    <name evidence="2" type="ORF">SAMN04487955_101349</name>
</gene>
<protein>
    <submittedName>
        <fullName evidence="2">Uncharacterized protein</fullName>
    </submittedName>
</protein>
<evidence type="ECO:0000313" key="2">
    <source>
        <dbReference type="EMBL" id="SFU33220.1"/>
    </source>
</evidence>
<feature type="transmembrane region" description="Helical" evidence="1">
    <location>
        <begin position="343"/>
        <end position="367"/>
    </location>
</feature>
<organism evidence="2 3">
    <name type="scientific">Halomonas korlensis</name>
    <dbReference type="NCBI Taxonomy" id="463301"/>
    <lineage>
        <taxon>Bacteria</taxon>
        <taxon>Pseudomonadati</taxon>
        <taxon>Pseudomonadota</taxon>
        <taxon>Gammaproteobacteria</taxon>
        <taxon>Oceanospirillales</taxon>
        <taxon>Halomonadaceae</taxon>
        <taxon>Halomonas</taxon>
    </lineage>
</organism>
<feature type="transmembrane region" description="Helical" evidence="1">
    <location>
        <begin position="199"/>
        <end position="219"/>
    </location>
</feature>